<dbReference type="RefSeq" id="WP_258958156.1">
    <property type="nucleotide sequence ID" value="NZ_AZSD01000544.1"/>
</dbReference>
<organism evidence="1 2">
    <name type="scientific">Streptomyces leeuwenhoekii</name>
    <dbReference type="NCBI Taxonomy" id="1437453"/>
    <lineage>
        <taxon>Bacteria</taxon>
        <taxon>Bacillati</taxon>
        <taxon>Actinomycetota</taxon>
        <taxon>Actinomycetes</taxon>
        <taxon>Kitasatosporales</taxon>
        <taxon>Streptomycetaceae</taxon>
        <taxon>Streptomyces</taxon>
    </lineage>
</organism>
<sequence>MASSKAPSGKGGDTADIVFEAREAGLPVDIVCPEDAARRG</sequence>
<evidence type="ECO:0000313" key="1">
    <source>
        <dbReference type="EMBL" id="CQR64125.1"/>
    </source>
</evidence>
<gene>
    <name evidence="1" type="primary">sle_46670</name>
</gene>
<name>A0A0F7VWJ0_STRLW</name>
<dbReference type="KEGG" id="sle:sle_46670"/>
<proteinExistence type="predicted"/>
<dbReference type="AlphaFoldDB" id="A0A0F7VWJ0"/>
<protein>
    <submittedName>
        <fullName evidence="1">Uncharacterized protein</fullName>
    </submittedName>
</protein>
<accession>A0A0F7VWJ0</accession>
<evidence type="ECO:0000313" key="2">
    <source>
        <dbReference type="Proteomes" id="UP000035016"/>
    </source>
</evidence>
<dbReference type="Proteomes" id="UP000035016">
    <property type="component" value="Chromosome Chromosome"/>
</dbReference>
<dbReference type="EMBL" id="LN831790">
    <property type="protein sequence ID" value="CQR64125.1"/>
    <property type="molecule type" value="Genomic_DNA"/>
</dbReference>
<reference evidence="1 2" key="1">
    <citation type="submission" date="2015-02" db="EMBL/GenBank/DDBJ databases">
        <authorList>
            <person name="Gomez-Escribano P.J."/>
        </authorList>
    </citation>
    <scope>NUCLEOTIDE SEQUENCE [LARGE SCALE GENOMIC DNA]</scope>
    <source>
        <strain evidence="2">C34 (DSM 42122 / NRRL B-24963)</strain>
    </source>
</reference>